<keyword evidence="3" id="KW-1185">Reference proteome</keyword>
<evidence type="ECO:0000313" key="2">
    <source>
        <dbReference type="EMBL" id="KAF2671865.1"/>
    </source>
</evidence>
<evidence type="ECO:0000256" key="1">
    <source>
        <dbReference type="ARBA" id="ARBA00023002"/>
    </source>
</evidence>
<dbReference type="Proteomes" id="UP000799302">
    <property type="component" value="Unassembled WGS sequence"/>
</dbReference>
<accession>A0A6A6UHW1</accession>
<reference evidence="2" key="1">
    <citation type="journal article" date="2020" name="Stud. Mycol.">
        <title>101 Dothideomycetes genomes: a test case for predicting lifestyles and emergence of pathogens.</title>
        <authorList>
            <person name="Haridas S."/>
            <person name="Albert R."/>
            <person name="Binder M."/>
            <person name="Bloem J."/>
            <person name="Labutti K."/>
            <person name="Salamov A."/>
            <person name="Andreopoulos B."/>
            <person name="Baker S."/>
            <person name="Barry K."/>
            <person name="Bills G."/>
            <person name="Bluhm B."/>
            <person name="Cannon C."/>
            <person name="Castanera R."/>
            <person name="Culley D."/>
            <person name="Daum C."/>
            <person name="Ezra D."/>
            <person name="Gonzalez J."/>
            <person name="Henrissat B."/>
            <person name="Kuo A."/>
            <person name="Liang C."/>
            <person name="Lipzen A."/>
            <person name="Lutzoni F."/>
            <person name="Magnuson J."/>
            <person name="Mondo S."/>
            <person name="Nolan M."/>
            <person name="Ohm R."/>
            <person name="Pangilinan J."/>
            <person name="Park H.-J."/>
            <person name="Ramirez L."/>
            <person name="Alfaro M."/>
            <person name="Sun H."/>
            <person name="Tritt A."/>
            <person name="Yoshinaga Y."/>
            <person name="Zwiers L.-H."/>
            <person name="Turgeon B."/>
            <person name="Goodwin S."/>
            <person name="Spatafora J."/>
            <person name="Crous P."/>
            <person name="Grigoriev I."/>
        </authorList>
    </citation>
    <scope>NUCLEOTIDE SEQUENCE</scope>
    <source>
        <strain evidence="2">CBS 115976</strain>
    </source>
</reference>
<dbReference type="SUPFAM" id="SSF51735">
    <property type="entry name" value="NAD(P)-binding Rossmann-fold domains"/>
    <property type="match status" value="1"/>
</dbReference>
<dbReference type="EMBL" id="MU004232">
    <property type="protein sequence ID" value="KAF2671865.1"/>
    <property type="molecule type" value="Genomic_DNA"/>
</dbReference>
<dbReference type="OrthoDB" id="2898509at2759"/>
<dbReference type="GO" id="GO:0016491">
    <property type="term" value="F:oxidoreductase activity"/>
    <property type="evidence" value="ECO:0007669"/>
    <property type="project" value="UniProtKB-KW"/>
</dbReference>
<dbReference type="InterPro" id="IPR052228">
    <property type="entry name" value="Sec_Metab_Biosynth_Oxidored"/>
</dbReference>
<dbReference type="InterPro" id="IPR002347">
    <property type="entry name" value="SDR_fam"/>
</dbReference>
<dbReference type="PANTHER" id="PTHR47534:SF3">
    <property type="entry name" value="ALCOHOL DEHYDROGENASE-LIKE C-TERMINAL DOMAIN-CONTAINING PROTEIN"/>
    <property type="match status" value="1"/>
</dbReference>
<gene>
    <name evidence="2" type="ORF">BT63DRAFT_182464</name>
</gene>
<dbReference type="AlphaFoldDB" id="A0A6A6UHW1"/>
<evidence type="ECO:0000313" key="3">
    <source>
        <dbReference type="Proteomes" id="UP000799302"/>
    </source>
</evidence>
<dbReference type="Pfam" id="PF00106">
    <property type="entry name" value="adh_short"/>
    <property type="match status" value="1"/>
</dbReference>
<sequence>MVHIKTVNASNSLIKDLPSGLVAAFIGATSGIGEEALRQFTQYATSPKIYIVGRSASSAAPLISQLKQSNPEATIEFVEKNVSLLRDIDAFTSYIKSKEQKLDILMMSAGFISFVGRDKTSEGLDASMSTRYYGRMRAIENLLPLLRAAPSARVVSILAAGQEGKLIEDDLDLRKAGNYSIGNAATATGTMGTLTLGHFATENPGISFVHAFPGFVATNNLTTKGSSGLVGLLLRLILPPIRWLFAISPKEAGARVLSYATSARYAVAGGESTSVPLATGLERAKQMDNRVFLVGGDGESVGKQALLNDCKSRGVDDAVWAWTQKVFSTLTAAAP</sequence>
<keyword evidence="1" id="KW-0560">Oxidoreductase</keyword>
<dbReference type="Gene3D" id="3.40.50.720">
    <property type="entry name" value="NAD(P)-binding Rossmann-like Domain"/>
    <property type="match status" value="1"/>
</dbReference>
<name>A0A6A6UHW1_9PEZI</name>
<protein>
    <submittedName>
        <fullName evidence="2">Short-chain dehydrogenase/reductase</fullName>
    </submittedName>
</protein>
<organism evidence="2 3">
    <name type="scientific">Microthyrium microscopicum</name>
    <dbReference type="NCBI Taxonomy" id="703497"/>
    <lineage>
        <taxon>Eukaryota</taxon>
        <taxon>Fungi</taxon>
        <taxon>Dikarya</taxon>
        <taxon>Ascomycota</taxon>
        <taxon>Pezizomycotina</taxon>
        <taxon>Dothideomycetes</taxon>
        <taxon>Dothideomycetes incertae sedis</taxon>
        <taxon>Microthyriales</taxon>
        <taxon>Microthyriaceae</taxon>
        <taxon>Microthyrium</taxon>
    </lineage>
</organism>
<proteinExistence type="predicted"/>
<dbReference type="InterPro" id="IPR036291">
    <property type="entry name" value="NAD(P)-bd_dom_sf"/>
</dbReference>
<dbReference type="PANTHER" id="PTHR47534">
    <property type="entry name" value="YALI0E05731P"/>
    <property type="match status" value="1"/>
</dbReference>